<evidence type="ECO:0000256" key="4">
    <source>
        <dbReference type="ARBA" id="ARBA00022827"/>
    </source>
</evidence>
<gene>
    <name evidence="9" type="ORF">OMM_00284</name>
</gene>
<dbReference type="PANTHER" id="PTHR43429">
    <property type="entry name" value="PYRIDINE NUCLEOTIDE-DISULFIDE OXIDOREDUCTASE DOMAIN-CONTAINING"/>
    <property type="match status" value="1"/>
</dbReference>
<evidence type="ECO:0000256" key="3">
    <source>
        <dbReference type="ARBA" id="ARBA00022630"/>
    </source>
</evidence>
<dbReference type="Pfam" id="PF02852">
    <property type="entry name" value="Pyr_redox_dim"/>
    <property type="match status" value="1"/>
</dbReference>
<keyword evidence="4" id="KW-0274">FAD</keyword>
<dbReference type="SUPFAM" id="SSF55424">
    <property type="entry name" value="FAD/NAD-linked reductases, dimerisation (C-terminal) domain"/>
    <property type="match status" value="1"/>
</dbReference>
<sequence length="446" mass="48202">MSFIIIGGDAAGMSAASRAKRNDPEMQVTVYEQTQDVSYSACGMPYNIADANRDINDLVVRQARIFREKQGIDLHLNHRVDAINPLSKVITGTDPNGKEFSDTYDALLIATGASPIIPDLPGFDLPGVFALKNLEDGRKIKQFLSAKTKKAVIVGMGYIALEMAEAFHNRGISVSMIKPRPQLLPWLSPTLSNRVQQELIAHKVELFAGHPIDRIELFDNQLKVVSKDISLTGDTVLTAIGVKPNSQLAKDADIKTGPSDAIIVDSIMMTTAYNVYAAGDCATVMNRLTGKMTWSPLALYANRGGWTVADNVCRKKKFVAGVVGTSVFKVFGLQVAKTGFNVSEAKAAGYEEPVDVVIQSRSRAHAHPGSGTIHVSMVGDAKSGRLLGVQMVGEEGVAHRINAPAIALHLKMSVEQFSLSDLAYAPPFSPVWDPMLTAANQLLKKM</sequence>
<evidence type="ECO:0000256" key="1">
    <source>
        <dbReference type="ARBA" id="ARBA00001974"/>
    </source>
</evidence>
<dbReference type="PRINTS" id="PR00411">
    <property type="entry name" value="PNDRDTASEI"/>
</dbReference>
<dbReference type="EMBL" id="ATBP01000011">
    <property type="protein sequence ID" value="ETR74336.1"/>
    <property type="molecule type" value="Genomic_DNA"/>
</dbReference>
<dbReference type="Pfam" id="PF07992">
    <property type="entry name" value="Pyr_redox_2"/>
    <property type="match status" value="1"/>
</dbReference>
<dbReference type="InterPro" id="IPR023753">
    <property type="entry name" value="FAD/NAD-binding_dom"/>
</dbReference>
<reference evidence="10" key="1">
    <citation type="submission" date="2012-11" db="EMBL/GenBank/DDBJ databases">
        <authorList>
            <person name="Lucero-Rivera Y.E."/>
            <person name="Tovar-Ramirez D."/>
        </authorList>
    </citation>
    <scope>NUCLEOTIDE SEQUENCE [LARGE SCALE GENOMIC DNA]</scope>
    <source>
        <strain evidence="10">Araruama</strain>
    </source>
</reference>
<dbReference type="Gene3D" id="3.50.50.60">
    <property type="entry name" value="FAD/NAD(P)-binding domain"/>
    <property type="match status" value="2"/>
</dbReference>
<keyword evidence="6" id="KW-0676">Redox-active center</keyword>
<dbReference type="InterPro" id="IPR016156">
    <property type="entry name" value="FAD/NAD-linked_Rdtase_dimer_sf"/>
</dbReference>
<evidence type="ECO:0000259" key="7">
    <source>
        <dbReference type="Pfam" id="PF02852"/>
    </source>
</evidence>
<dbReference type="Proteomes" id="UP000189670">
    <property type="component" value="Unassembled WGS sequence"/>
</dbReference>
<dbReference type="InterPro" id="IPR036188">
    <property type="entry name" value="FAD/NAD-bd_sf"/>
</dbReference>
<protein>
    <submittedName>
        <fullName evidence="9">NADH/FAD-dependent oxidoreductase</fullName>
    </submittedName>
</protein>
<comment type="cofactor">
    <cofactor evidence="1">
        <name>FAD</name>
        <dbReference type="ChEBI" id="CHEBI:57692"/>
    </cofactor>
</comment>
<feature type="domain" description="Pyridine nucleotide-disulphide oxidoreductase dimerisation" evidence="7">
    <location>
        <begin position="328"/>
        <end position="431"/>
    </location>
</feature>
<proteinExistence type="inferred from homology"/>
<comment type="caution">
    <text evidence="9">The sequence shown here is derived from an EMBL/GenBank/DDBJ whole genome shotgun (WGS) entry which is preliminary data.</text>
</comment>
<dbReference type="InterPro" id="IPR050260">
    <property type="entry name" value="FAD-bd_OxRdtase"/>
</dbReference>
<dbReference type="InterPro" id="IPR004099">
    <property type="entry name" value="Pyr_nucl-diS_OxRdtase_dimer"/>
</dbReference>
<evidence type="ECO:0000313" key="9">
    <source>
        <dbReference type="EMBL" id="ETR74336.1"/>
    </source>
</evidence>
<evidence type="ECO:0000256" key="2">
    <source>
        <dbReference type="ARBA" id="ARBA00009130"/>
    </source>
</evidence>
<evidence type="ECO:0000256" key="5">
    <source>
        <dbReference type="ARBA" id="ARBA00023002"/>
    </source>
</evidence>
<dbReference type="AlphaFoldDB" id="A0A1V1PHP5"/>
<feature type="domain" description="FAD/NAD(P)-binding" evidence="8">
    <location>
        <begin position="2"/>
        <end position="285"/>
    </location>
</feature>
<keyword evidence="5" id="KW-0560">Oxidoreductase</keyword>
<organism evidence="9 10">
    <name type="scientific">Candidatus Magnetoglobus multicellularis str. Araruama</name>
    <dbReference type="NCBI Taxonomy" id="890399"/>
    <lineage>
        <taxon>Bacteria</taxon>
        <taxon>Pseudomonadati</taxon>
        <taxon>Thermodesulfobacteriota</taxon>
        <taxon>Desulfobacteria</taxon>
        <taxon>Desulfobacterales</taxon>
        <taxon>Desulfobacteraceae</taxon>
        <taxon>Candidatus Magnetoglobus</taxon>
    </lineage>
</organism>
<accession>A0A1V1PHP5</accession>
<evidence type="ECO:0000256" key="6">
    <source>
        <dbReference type="ARBA" id="ARBA00023284"/>
    </source>
</evidence>
<dbReference type="GO" id="GO:0016491">
    <property type="term" value="F:oxidoreductase activity"/>
    <property type="evidence" value="ECO:0007669"/>
    <property type="project" value="UniProtKB-KW"/>
</dbReference>
<dbReference type="PRINTS" id="PR00368">
    <property type="entry name" value="FADPNR"/>
</dbReference>
<keyword evidence="3" id="KW-0285">Flavoprotein</keyword>
<comment type="similarity">
    <text evidence="2">Belongs to the class-III pyridine nucleotide-disulfide oxidoreductase family.</text>
</comment>
<dbReference type="PANTHER" id="PTHR43429:SF1">
    <property type="entry name" value="NAD(P)H SULFUR OXIDOREDUCTASE (COA-DEPENDENT)"/>
    <property type="match status" value="1"/>
</dbReference>
<dbReference type="SUPFAM" id="SSF51905">
    <property type="entry name" value="FAD/NAD(P)-binding domain"/>
    <property type="match status" value="1"/>
</dbReference>
<name>A0A1V1PHP5_9BACT</name>
<evidence type="ECO:0000259" key="8">
    <source>
        <dbReference type="Pfam" id="PF07992"/>
    </source>
</evidence>
<evidence type="ECO:0000313" key="10">
    <source>
        <dbReference type="Proteomes" id="UP000189670"/>
    </source>
</evidence>